<comment type="caution">
    <text evidence="2">The sequence shown here is derived from an EMBL/GenBank/DDBJ whole genome shotgun (WGS) entry which is preliminary data.</text>
</comment>
<dbReference type="Gene3D" id="3.90.1340.10">
    <property type="entry name" value="Phage tail collar domain"/>
    <property type="match status" value="1"/>
</dbReference>
<accession>A0AAW4XSL1</accession>
<evidence type="ECO:0000259" key="1">
    <source>
        <dbReference type="Pfam" id="PF07484"/>
    </source>
</evidence>
<dbReference type="EMBL" id="JAJNCT010000009">
    <property type="protein sequence ID" value="MCD2165132.1"/>
    <property type="molecule type" value="Genomic_DNA"/>
</dbReference>
<dbReference type="RefSeq" id="WP_230773417.1">
    <property type="nucleotide sequence ID" value="NZ_JAJNCT010000009.1"/>
</dbReference>
<reference evidence="2 3" key="1">
    <citation type="submission" date="2021-11" db="EMBL/GenBank/DDBJ databases">
        <title>Genome sequence.</title>
        <authorList>
            <person name="Sun Q."/>
        </authorList>
    </citation>
    <scope>NUCLEOTIDE SEQUENCE [LARGE SCALE GENOMIC DNA]</scope>
    <source>
        <strain evidence="2 3">KCTC 12005</strain>
    </source>
</reference>
<dbReference type="SUPFAM" id="SSF88874">
    <property type="entry name" value="Receptor-binding domain of short tail fibre protein gp12"/>
    <property type="match status" value="1"/>
</dbReference>
<sequence>MDAYIGQIIMFGGLFAPQNWAFCHGQVMAISQYQALFAILGTTYGGNGTTTFMLPDLRGRVPVGAGPGSFYDQFTPGLVTGSNTVTMTTNQMPAHTHPVVSSTTASTLAGTLQTPTTGSILAQSNQRNAQFIEAGNAGQTVQLGGGPTIGIAGASQPLSVMQPSIGINFIIALVGIFPSRN</sequence>
<dbReference type="Proteomes" id="UP001199260">
    <property type="component" value="Unassembled WGS sequence"/>
</dbReference>
<keyword evidence="3" id="KW-1185">Reference proteome</keyword>
<proteinExistence type="predicted"/>
<evidence type="ECO:0000313" key="2">
    <source>
        <dbReference type="EMBL" id="MCD2165132.1"/>
    </source>
</evidence>
<dbReference type="InterPro" id="IPR011083">
    <property type="entry name" value="Phage_tail_collar_dom"/>
</dbReference>
<evidence type="ECO:0000313" key="3">
    <source>
        <dbReference type="Proteomes" id="UP001199260"/>
    </source>
</evidence>
<gene>
    <name evidence="2" type="ORF">LPW39_08310</name>
</gene>
<name>A0AAW4XSL1_9BURK</name>
<dbReference type="InterPro" id="IPR037053">
    <property type="entry name" value="Phage_tail_collar_dom_sf"/>
</dbReference>
<feature type="domain" description="Phage tail collar" evidence="1">
    <location>
        <begin position="6"/>
        <end position="62"/>
    </location>
</feature>
<protein>
    <submittedName>
        <fullName evidence="2">Tail fiber protein</fullName>
    </submittedName>
</protein>
<organism evidence="2 3">
    <name type="scientific">Comamonas koreensis</name>
    <dbReference type="NCBI Taxonomy" id="160825"/>
    <lineage>
        <taxon>Bacteria</taxon>
        <taxon>Pseudomonadati</taxon>
        <taxon>Pseudomonadota</taxon>
        <taxon>Betaproteobacteria</taxon>
        <taxon>Burkholderiales</taxon>
        <taxon>Comamonadaceae</taxon>
        <taxon>Comamonas</taxon>
    </lineage>
</organism>
<dbReference type="AlphaFoldDB" id="A0AAW4XSL1"/>
<dbReference type="Pfam" id="PF07484">
    <property type="entry name" value="Collar"/>
    <property type="match status" value="1"/>
</dbReference>